<feature type="compositionally biased region" description="Low complexity" evidence="1">
    <location>
        <begin position="293"/>
        <end position="303"/>
    </location>
</feature>
<feature type="region of interest" description="Disordered" evidence="1">
    <location>
        <begin position="461"/>
        <end position="524"/>
    </location>
</feature>
<dbReference type="STRING" id="984487.A0A1E4SN26"/>
<feature type="compositionally biased region" description="Basic residues" evidence="1">
    <location>
        <begin position="321"/>
        <end position="333"/>
    </location>
</feature>
<keyword evidence="3" id="KW-1185">Reference proteome</keyword>
<reference evidence="3" key="1">
    <citation type="submission" date="2016-05" db="EMBL/GenBank/DDBJ databases">
        <title>Comparative genomics of biotechnologically important yeasts.</title>
        <authorList>
            <consortium name="DOE Joint Genome Institute"/>
            <person name="Riley R."/>
            <person name="Haridas S."/>
            <person name="Wolfe K.H."/>
            <person name="Lopes M.R."/>
            <person name="Hittinger C.T."/>
            <person name="Goker M."/>
            <person name="Salamov A."/>
            <person name="Wisecaver J."/>
            <person name="Long T.M."/>
            <person name="Aerts A.L."/>
            <person name="Barry K."/>
            <person name="Choi C."/>
            <person name="Clum A."/>
            <person name="Coughlan A.Y."/>
            <person name="Deshpande S."/>
            <person name="Douglass A.P."/>
            <person name="Hanson S.J."/>
            <person name="Klenk H.-P."/>
            <person name="Labutti K."/>
            <person name="Lapidus A."/>
            <person name="Lindquist E."/>
            <person name="Lipzen A."/>
            <person name="Meier-Kolthoff J.P."/>
            <person name="Ohm R.A."/>
            <person name="Otillar R.P."/>
            <person name="Pangilinan J."/>
            <person name="Peng Y."/>
            <person name="Rokas A."/>
            <person name="Rosa C.A."/>
            <person name="Scheuner C."/>
            <person name="Sibirny A.A."/>
            <person name="Slot J.C."/>
            <person name="Stielow J.B."/>
            <person name="Sun H."/>
            <person name="Kurtzman C.P."/>
            <person name="Blackwell M."/>
            <person name="Grigoriev I.V."/>
            <person name="Jeffries T.W."/>
        </authorList>
    </citation>
    <scope>NUCLEOTIDE SEQUENCE [LARGE SCALE GENOMIC DNA]</scope>
    <source>
        <strain evidence="3">NRRL Y-17324</strain>
    </source>
</reference>
<evidence type="ECO:0000313" key="3">
    <source>
        <dbReference type="Proteomes" id="UP000094285"/>
    </source>
</evidence>
<sequence>MGITKFTPKTVPGTGSGTPSGSPALSAGAFSSLQTPPDSPIFGSAPRSQFTREPPRPISPPYPVNDHDLFASINHTIPTYLSTPPDSPPSVGNERENRACPTSASSRFPHLIPNATMDLMTVVEAAQTVQQKHVVVVSSQDMANPEMETDPRKIRQKYRKGKKQDPASDKESPKQRSSAKSKAKKKSRRDQSTLSDDHNIEHLKARGVNEDSHEEIPRANSEHLKRRDAGILGEPTRAIDSGSTRETEPTRPKHPRQKKRASSPLQASRSDQRDQGDRRDQLSTSRAPGTQEPATRPGPTPSSSRRRNRATSSPNENTPNTRRRDRARTRPRRASLDTIPSIPPPLDEYHDETPPYRERLHKSCDLLSFDPRYNVPVLRVNRALIKNDKLLESSISKMTRYNILPSEIDLWGLNHVDDSQFHSIIPMLLFEHDQRAQHGLSEEDQLHIALQISALETDIQPENHGFRYNGRNVSTPGEPGEVTLNPTPESQIQTPLQEQPASSPDPSQEAVRHSPPHQTSESNTYSAQLFRSLNNNPLFSGFRYNPIVGDTHSLYSQNSLTQVEPV</sequence>
<feature type="compositionally biased region" description="Low complexity" evidence="1">
    <location>
        <begin position="17"/>
        <end position="33"/>
    </location>
</feature>
<feature type="compositionally biased region" description="Basic residues" evidence="1">
    <location>
        <begin position="177"/>
        <end position="188"/>
    </location>
</feature>
<dbReference type="EMBL" id="KV453910">
    <property type="protein sequence ID" value="ODV80888.1"/>
    <property type="molecule type" value="Genomic_DNA"/>
</dbReference>
<dbReference type="AlphaFoldDB" id="A0A1E4SN26"/>
<proteinExistence type="predicted"/>
<feature type="compositionally biased region" description="Polar residues" evidence="1">
    <location>
        <begin position="484"/>
        <end position="506"/>
    </location>
</feature>
<feature type="region of interest" description="Disordered" evidence="1">
    <location>
        <begin position="140"/>
        <end position="353"/>
    </location>
</feature>
<name>A0A1E4SN26_9ASCO</name>
<evidence type="ECO:0000256" key="1">
    <source>
        <dbReference type="SAM" id="MobiDB-lite"/>
    </source>
</evidence>
<dbReference type="Proteomes" id="UP000094285">
    <property type="component" value="Unassembled WGS sequence"/>
</dbReference>
<feature type="compositionally biased region" description="Polar residues" evidence="1">
    <location>
        <begin position="73"/>
        <end position="84"/>
    </location>
</feature>
<feature type="compositionally biased region" description="Basic and acidic residues" evidence="1">
    <location>
        <begin position="189"/>
        <end position="229"/>
    </location>
</feature>
<feature type="region of interest" description="Disordered" evidence="1">
    <location>
        <begin position="1"/>
        <end position="109"/>
    </location>
</feature>
<feature type="compositionally biased region" description="Basic and acidic residues" evidence="1">
    <location>
        <begin position="270"/>
        <end position="281"/>
    </location>
</feature>
<feature type="compositionally biased region" description="Basic residues" evidence="1">
    <location>
        <begin position="252"/>
        <end position="261"/>
    </location>
</feature>
<organism evidence="2 3">
    <name type="scientific">Suhomyces tanzawaensis NRRL Y-17324</name>
    <dbReference type="NCBI Taxonomy" id="984487"/>
    <lineage>
        <taxon>Eukaryota</taxon>
        <taxon>Fungi</taxon>
        <taxon>Dikarya</taxon>
        <taxon>Ascomycota</taxon>
        <taxon>Saccharomycotina</taxon>
        <taxon>Pichiomycetes</taxon>
        <taxon>Debaryomycetaceae</taxon>
        <taxon>Suhomyces</taxon>
    </lineage>
</organism>
<evidence type="ECO:0000313" key="2">
    <source>
        <dbReference type="EMBL" id="ODV80888.1"/>
    </source>
</evidence>
<dbReference type="RefSeq" id="XP_020066010.1">
    <property type="nucleotide sequence ID" value="XM_020206362.1"/>
</dbReference>
<gene>
    <name evidence="2" type="ORF">CANTADRAFT_173874</name>
</gene>
<feature type="compositionally biased region" description="Basic and acidic residues" evidence="1">
    <location>
        <begin position="163"/>
        <end position="174"/>
    </location>
</feature>
<feature type="compositionally biased region" description="Low complexity" evidence="1">
    <location>
        <begin position="310"/>
        <end position="320"/>
    </location>
</feature>
<accession>A0A1E4SN26</accession>
<dbReference type="GeneID" id="30980499"/>
<protein>
    <submittedName>
        <fullName evidence="2">Uncharacterized protein</fullName>
    </submittedName>
</protein>
<dbReference type="OrthoDB" id="4025539at2759"/>